<gene>
    <name evidence="3" type="ORF">MSPICULIGERA_LOCUS17491</name>
</gene>
<feature type="compositionally biased region" description="Polar residues" evidence="1">
    <location>
        <begin position="142"/>
        <end position="155"/>
    </location>
</feature>
<keyword evidence="2" id="KW-0472">Membrane</keyword>
<feature type="transmembrane region" description="Helical" evidence="2">
    <location>
        <begin position="81"/>
        <end position="106"/>
    </location>
</feature>
<dbReference type="EMBL" id="CATQJA010002656">
    <property type="protein sequence ID" value="CAJ0579266.1"/>
    <property type="molecule type" value="Genomic_DNA"/>
</dbReference>
<evidence type="ECO:0000313" key="4">
    <source>
        <dbReference type="Proteomes" id="UP001177023"/>
    </source>
</evidence>
<accession>A0AA36D247</accession>
<feature type="compositionally biased region" description="Pro residues" evidence="1">
    <location>
        <begin position="217"/>
        <end position="226"/>
    </location>
</feature>
<proteinExistence type="predicted"/>
<protein>
    <submittedName>
        <fullName evidence="3">Uncharacterized protein</fullName>
    </submittedName>
</protein>
<evidence type="ECO:0000256" key="1">
    <source>
        <dbReference type="SAM" id="MobiDB-lite"/>
    </source>
</evidence>
<organism evidence="3 4">
    <name type="scientific">Mesorhabditis spiculigera</name>
    <dbReference type="NCBI Taxonomy" id="96644"/>
    <lineage>
        <taxon>Eukaryota</taxon>
        <taxon>Metazoa</taxon>
        <taxon>Ecdysozoa</taxon>
        <taxon>Nematoda</taxon>
        <taxon>Chromadorea</taxon>
        <taxon>Rhabditida</taxon>
        <taxon>Rhabditina</taxon>
        <taxon>Rhabditomorpha</taxon>
        <taxon>Rhabditoidea</taxon>
        <taxon>Rhabditidae</taxon>
        <taxon>Mesorhabditinae</taxon>
        <taxon>Mesorhabditis</taxon>
    </lineage>
</organism>
<evidence type="ECO:0000256" key="2">
    <source>
        <dbReference type="SAM" id="Phobius"/>
    </source>
</evidence>
<feature type="region of interest" description="Disordered" evidence="1">
    <location>
        <begin position="203"/>
        <end position="233"/>
    </location>
</feature>
<feature type="region of interest" description="Disordered" evidence="1">
    <location>
        <begin position="142"/>
        <end position="174"/>
    </location>
</feature>
<name>A0AA36D247_9BILA</name>
<evidence type="ECO:0000313" key="3">
    <source>
        <dbReference type="EMBL" id="CAJ0579266.1"/>
    </source>
</evidence>
<keyword evidence="2" id="KW-0812">Transmembrane</keyword>
<reference evidence="3" key="1">
    <citation type="submission" date="2023-06" db="EMBL/GenBank/DDBJ databases">
        <authorList>
            <person name="Delattre M."/>
        </authorList>
    </citation>
    <scope>NUCLEOTIDE SEQUENCE</scope>
    <source>
        <strain evidence="3">AF72</strain>
    </source>
</reference>
<keyword evidence="4" id="KW-1185">Reference proteome</keyword>
<sequence>MAKSLDQMFTIMQLMGNDTSTEASTSNADDVPLYDADPADVNATLLSTEPPANRPNLQIDWIPPQVQEFWERFMSISGHEWIIFGMIAVVVALLLALAAGICCWIYKHKKRVIQPPDEPIVADYEDGLGWGRCLPCCRGRKSSGNWERQNSSSNLAPYRRPPLPPIVGEDPNKDGYTGSYLPAANRLPPIQPRLIHIDPDDPRMGANISGIRDVPNTPAPPGPHRPLPLLEKF</sequence>
<dbReference type="Proteomes" id="UP001177023">
    <property type="component" value="Unassembled WGS sequence"/>
</dbReference>
<dbReference type="AlphaFoldDB" id="A0AA36D247"/>
<feature type="non-terminal residue" evidence="3">
    <location>
        <position position="233"/>
    </location>
</feature>
<keyword evidence="2" id="KW-1133">Transmembrane helix</keyword>
<comment type="caution">
    <text evidence="3">The sequence shown here is derived from an EMBL/GenBank/DDBJ whole genome shotgun (WGS) entry which is preliminary data.</text>
</comment>